<gene>
    <name evidence="1" type="ORF">NYM_LOCUS29689</name>
</gene>
<dbReference type="EMBL" id="LR722045">
    <property type="protein sequence ID" value="VVW87063.1"/>
    <property type="molecule type" value="Genomic_DNA"/>
</dbReference>
<accession>A0A5K1HGI6</accession>
<evidence type="ECO:0000313" key="1">
    <source>
        <dbReference type="EMBL" id="VVW87063.1"/>
    </source>
</evidence>
<dbReference type="AlphaFoldDB" id="A0A5K1HGI6"/>
<protein>
    <submittedName>
        <fullName evidence="1">Uncharacterized protein</fullName>
    </submittedName>
</protein>
<dbReference type="Gene3D" id="1.20.920.30">
    <property type="match status" value="1"/>
</dbReference>
<proteinExistence type="predicted"/>
<name>A0A5K1HGI6_9MAGN</name>
<sequence>MGICRADKHKIHSENIGRLWGHEAKRIFMDRLLPGEKHIVESMINSIGKRWGKNTEGVYFSDILSAAERSYEEIADL</sequence>
<organism evidence="1">
    <name type="scientific">Nymphaea colorata</name>
    <name type="common">pocket water lily</name>
    <dbReference type="NCBI Taxonomy" id="210225"/>
    <lineage>
        <taxon>Eukaryota</taxon>
        <taxon>Viridiplantae</taxon>
        <taxon>Streptophyta</taxon>
        <taxon>Embryophyta</taxon>
        <taxon>Tracheophyta</taxon>
        <taxon>Spermatophyta</taxon>
        <taxon>Magnoliopsida</taxon>
        <taxon>Nymphaeales</taxon>
        <taxon>Nymphaeaceae</taxon>
        <taxon>Nymphaea</taxon>
    </lineage>
</organism>
<reference evidence="1" key="1">
    <citation type="submission" date="2019-09" db="EMBL/GenBank/DDBJ databases">
        <authorList>
            <person name="Zhang L."/>
        </authorList>
    </citation>
    <scope>NUCLEOTIDE SEQUENCE</scope>
</reference>